<dbReference type="InterPro" id="IPR036852">
    <property type="entry name" value="Peptidase_S8/S53_dom_sf"/>
</dbReference>
<evidence type="ECO:0000256" key="4">
    <source>
        <dbReference type="ARBA" id="ARBA00022825"/>
    </source>
</evidence>
<dbReference type="GO" id="GO:0008233">
    <property type="term" value="F:peptidase activity"/>
    <property type="evidence" value="ECO:0007669"/>
    <property type="project" value="UniProtKB-KW"/>
</dbReference>
<proteinExistence type="inferred from homology"/>
<dbReference type="PROSITE" id="PS51892">
    <property type="entry name" value="SUBTILASE"/>
    <property type="match status" value="1"/>
</dbReference>
<dbReference type="InterPro" id="IPR050131">
    <property type="entry name" value="Peptidase_S8_subtilisin-like"/>
</dbReference>
<organism evidence="7 8">
    <name type="scientific">Streptomyces cyanogenus</name>
    <dbReference type="NCBI Taxonomy" id="80860"/>
    <lineage>
        <taxon>Bacteria</taxon>
        <taxon>Bacillati</taxon>
        <taxon>Actinomycetota</taxon>
        <taxon>Actinomycetes</taxon>
        <taxon>Kitasatosporales</taxon>
        <taxon>Streptomycetaceae</taxon>
        <taxon>Streptomyces</taxon>
    </lineage>
</organism>
<dbReference type="EMBL" id="CP071839">
    <property type="protein sequence ID" value="QTE02337.1"/>
    <property type="molecule type" value="Genomic_DNA"/>
</dbReference>
<sequence>MSNAGVATVVAAGNNGYGDVVSAPACVSSVIAVGATTDDDQLSAFTNRAPVPDVFAPGTGIVSSVPGGGYASRNGTSMAAPHVSGALAVLRQAFQAVGTAPRSRRRSWWPVSPAARRRPCRWRWVSPTSGWVM</sequence>
<dbReference type="Proteomes" id="UP000663908">
    <property type="component" value="Chromosome"/>
</dbReference>
<evidence type="ECO:0000256" key="3">
    <source>
        <dbReference type="ARBA" id="ARBA00022801"/>
    </source>
</evidence>
<name>A0ABX7U0P3_STRCY</name>
<dbReference type="GO" id="GO:0006508">
    <property type="term" value="P:proteolysis"/>
    <property type="evidence" value="ECO:0007669"/>
    <property type="project" value="UniProtKB-KW"/>
</dbReference>
<evidence type="ECO:0000313" key="8">
    <source>
        <dbReference type="Proteomes" id="UP000663908"/>
    </source>
</evidence>
<evidence type="ECO:0000259" key="6">
    <source>
        <dbReference type="Pfam" id="PF00082"/>
    </source>
</evidence>
<dbReference type="Gene3D" id="3.40.50.200">
    <property type="entry name" value="Peptidase S8/S53 domain"/>
    <property type="match status" value="1"/>
</dbReference>
<evidence type="ECO:0000256" key="5">
    <source>
        <dbReference type="PROSITE-ProRule" id="PRU01240"/>
    </source>
</evidence>
<dbReference type="PROSITE" id="PS00138">
    <property type="entry name" value="SUBTILASE_SER"/>
    <property type="match status" value="1"/>
</dbReference>
<evidence type="ECO:0000313" key="7">
    <source>
        <dbReference type="EMBL" id="QTE02337.1"/>
    </source>
</evidence>
<keyword evidence="8" id="KW-1185">Reference proteome</keyword>
<comment type="caution">
    <text evidence="5">Lacks conserved residue(s) required for the propagation of feature annotation.</text>
</comment>
<dbReference type="Pfam" id="PF00082">
    <property type="entry name" value="Peptidase_S8"/>
    <property type="match status" value="1"/>
</dbReference>
<dbReference type="SUPFAM" id="SSF52743">
    <property type="entry name" value="Subtilisin-like"/>
    <property type="match status" value="1"/>
</dbReference>
<accession>A0ABX7U0P3</accession>
<evidence type="ECO:0000256" key="2">
    <source>
        <dbReference type="ARBA" id="ARBA00022670"/>
    </source>
</evidence>
<dbReference type="InterPro" id="IPR000209">
    <property type="entry name" value="Peptidase_S8/S53_dom"/>
</dbReference>
<evidence type="ECO:0000256" key="1">
    <source>
        <dbReference type="ARBA" id="ARBA00011073"/>
    </source>
</evidence>
<feature type="domain" description="Peptidase S8/S53" evidence="6">
    <location>
        <begin position="3"/>
        <end position="96"/>
    </location>
</feature>
<dbReference type="EC" id="3.4.21.-" evidence="7"/>
<dbReference type="InterPro" id="IPR023828">
    <property type="entry name" value="Peptidase_S8_Ser-AS"/>
</dbReference>
<comment type="similarity">
    <text evidence="1 5">Belongs to the peptidase S8 family.</text>
</comment>
<dbReference type="PANTHER" id="PTHR43806">
    <property type="entry name" value="PEPTIDASE S8"/>
    <property type="match status" value="1"/>
</dbReference>
<reference evidence="7 8" key="1">
    <citation type="submission" date="2021-03" db="EMBL/GenBank/DDBJ databases">
        <title>Complete genome sequence of Streptomyces cyanogenus S136, producer of anticancer angucycline landomycin A.</title>
        <authorList>
            <person name="Hrab P."/>
            <person name="Ruckert C."/>
            <person name="Busche T."/>
            <person name="Ostash I."/>
            <person name="Kalinowski J."/>
            <person name="Fedorenko V."/>
            <person name="Yushchuk O."/>
            <person name="Ostash B."/>
        </authorList>
    </citation>
    <scope>NUCLEOTIDE SEQUENCE [LARGE SCALE GENOMIC DNA]</scope>
    <source>
        <strain evidence="7 8">S136</strain>
    </source>
</reference>
<keyword evidence="3 7" id="KW-0378">Hydrolase</keyword>
<gene>
    <name evidence="7" type="primary">isp</name>
    <name evidence="7" type="ORF">S1361_33715</name>
</gene>
<dbReference type="PANTHER" id="PTHR43806:SF11">
    <property type="entry name" value="CEREVISIN-RELATED"/>
    <property type="match status" value="1"/>
</dbReference>
<keyword evidence="2 7" id="KW-0645">Protease</keyword>
<protein>
    <submittedName>
        <fullName evidence="7">Intracellular serine protease</fullName>
        <ecNumber evidence="7">3.4.21.-</ecNumber>
    </submittedName>
</protein>
<keyword evidence="4" id="KW-0720">Serine protease</keyword>